<dbReference type="InterPro" id="IPR039255">
    <property type="entry name" value="YceD_bac"/>
</dbReference>
<dbReference type="Pfam" id="PF02620">
    <property type="entry name" value="YceD"/>
    <property type="match status" value="1"/>
</dbReference>
<reference evidence="6 7" key="1">
    <citation type="submission" date="2015-11" db="EMBL/GenBank/DDBJ databases">
        <title>Genomic analysis of 38 Legionella species identifies large and diverse effector repertoires.</title>
        <authorList>
            <person name="Burstein D."/>
            <person name="Amaro F."/>
            <person name="Zusman T."/>
            <person name="Lifshitz Z."/>
            <person name="Cohen O."/>
            <person name="Gilbert J.A."/>
            <person name="Pupko T."/>
            <person name="Shuman H.A."/>
            <person name="Segal G."/>
        </authorList>
    </citation>
    <scope>NUCLEOTIDE SEQUENCE [LARGE SCALE GENOMIC DNA]</scope>
    <source>
        <strain evidence="6 7">BL-540</strain>
    </source>
</reference>
<dbReference type="OrthoDB" id="9786771at2"/>
<dbReference type="STRING" id="456.Ljor_0378"/>
<evidence type="ECO:0000256" key="1">
    <source>
        <dbReference type="ARBA" id="ARBA00002868"/>
    </source>
</evidence>
<evidence type="ECO:0000256" key="3">
    <source>
        <dbReference type="ARBA" id="ARBA00015716"/>
    </source>
</evidence>
<dbReference type="PANTHER" id="PTHR38099">
    <property type="entry name" value="LARGE RIBOSOMAL RNA SUBUNIT ACCUMULATION PROTEIN YCED"/>
    <property type="match status" value="1"/>
</dbReference>
<dbReference type="InterPro" id="IPR003772">
    <property type="entry name" value="YceD"/>
</dbReference>
<dbReference type="PATRIC" id="fig|456.5.peg.403"/>
<evidence type="ECO:0000256" key="4">
    <source>
        <dbReference type="ARBA" id="ARBA00022517"/>
    </source>
</evidence>
<keyword evidence="7" id="KW-1185">Reference proteome</keyword>
<comment type="similarity">
    <text evidence="2">Belongs to the DUF177 domain family.</text>
</comment>
<evidence type="ECO:0000313" key="6">
    <source>
        <dbReference type="EMBL" id="KTD16072.1"/>
    </source>
</evidence>
<dbReference type="GO" id="GO:0042254">
    <property type="term" value="P:ribosome biogenesis"/>
    <property type="evidence" value="ECO:0007669"/>
    <property type="project" value="UniProtKB-KW"/>
</dbReference>
<dbReference type="AlphaFoldDB" id="A0A0W0V7I7"/>
<evidence type="ECO:0000256" key="2">
    <source>
        <dbReference type="ARBA" id="ARBA00010740"/>
    </source>
</evidence>
<dbReference type="PANTHER" id="PTHR38099:SF1">
    <property type="entry name" value="LARGE RIBOSOMAL RNA SUBUNIT ACCUMULATION PROTEIN YCED"/>
    <property type="match status" value="1"/>
</dbReference>
<sequence length="141" mass="16245">MLVNLKNLAAQNEETSVNLELEERLPPQLLGPCQITCHFSVQRVDNYYVLDLSVKSNLTSVCQRCLKEFSYPYDNQTRLAIVDSEAMADRLMEQYECVVSDGYQVNLKELVTDELHLYAPQMHDKISDCDSEMKHFIVGEH</sequence>
<protein>
    <recommendedName>
        <fullName evidence="3">Large ribosomal RNA subunit accumulation protein YceD</fullName>
    </recommendedName>
    <alternativeName>
        <fullName evidence="5">23S rRNA accumulation protein YceD</fullName>
    </alternativeName>
</protein>
<proteinExistence type="inferred from homology"/>
<organism evidence="6 7">
    <name type="scientific">Legionella jordanis</name>
    <dbReference type="NCBI Taxonomy" id="456"/>
    <lineage>
        <taxon>Bacteria</taxon>
        <taxon>Pseudomonadati</taxon>
        <taxon>Pseudomonadota</taxon>
        <taxon>Gammaproteobacteria</taxon>
        <taxon>Legionellales</taxon>
        <taxon>Legionellaceae</taxon>
        <taxon>Legionella</taxon>
    </lineage>
</organism>
<comment type="caution">
    <text evidence="6">The sequence shown here is derived from an EMBL/GenBank/DDBJ whole genome shotgun (WGS) entry which is preliminary data.</text>
</comment>
<dbReference type="GO" id="GO:0005829">
    <property type="term" value="C:cytosol"/>
    <property type="evidence" value="ECO:0007669"/>
    <property type="project" value="TreeGrafter"/>
</dbReference>
<accession>A0A0W0V7I7</accession>
<dbReference type="EMBL" id="LNYJ01000011">
    <property type="protein sequence ID" value="KTD16072.1"/>
    <property type="molecule type" value="Genomic_DNA"/>
</dbReference>
<comment type="function">
    <text evidence="1">Plays a role in synthesis, processing and/or stability of 23S rRNA.</text>
</comment>
<name>A0A0W0V7I7_9GAMM</name>
<dbReference type="RefSeq" id="WP_058469956.1">
    <property type="nucleotide sequence ID" value="NZ_CAAAIC010000007.1"/>
</dbReference>
<evidence type="ECO:0000256" key="5">
    <source>
        <dbReference type="ARBA" id="ARBA00031841"/>
    </source>
</evidence>
<dbReference type="Proteomes" id="UP000055035">
    <property type="component" value="Unassembled WGS sequence"/>
</dbReference>
<evidence type="ECO:0000313" key="7">
    <source>
        <dbReference type="Proteomes" id="UP000055035"/>
    </source>
</evidence>
<gene>
    <name evidence="6" type="ORF">Ljor_0378</name>
</gene>
<keyword evidence="4" id="KW-0690">Ribosome biogenesis</keyword>